<protein>
    <recommendedName>
        <fullName evidence="8">Iron-sulfur cluster carrier protein</fullName>
    </recommendedName>
</protein>
<dbReference type="Gene3D" id="3.40.50.300">
    <property type="entry name" value="P-loop containing nucleotide triphosphate hydrolases"/>
    <property type="match status" value="1"/>
</dbReference>
<dbReference type="InterPro" id="IPR000808">
    <property type="entry name" value="Mrp-like_CS"/>
</dbReference>
<keyword evidence="7 8" id="KW-0411">Iron-sulfur</keyword>
<evidence type="ECO:0000256" key="6">
    <source>
        <dbReference type="ARBA" id="ARBA00023004"/>
    </source>
</evidence>
<dbReference type="InterPro" id="IPR027417">
    <property type="entry name" value="P-loop_NTPase"/>
</dbReference>
<dbReference type="AlphaFoldDB" id="A0A858RP27"/>
<name>A0A858RP27_9BACT</name>
<evidence type="ECO:0000313" key="10">
    <source>
        <dbReference type="EMBL" id="QJE98264.1"/>
    </source>
</evidence>
<dbReference type="GO" id="GO:0140663">
    <property type="term" value="F:ATP-dependent FeS chaperone activity"/>
    <property type="evidence" value="ECO:0007669"/>
    <property type="project" value="InterPro"/>
</dbReference>
<dbReference type="InterPro" id="IPR019591">
    <property type="entry name" value="Mrp/NBP35_ATP-bd"/>
</dbReference>
<feature type="domain" description="MIP18 family-like" evidence="9">
    <location>
        <begin position="29"/>
        <end position="97"/>
    </location>
</feature>
<dbReference type="KEGG" id="luo:HHL09_21595"/>
<organism evidence="10 11">
    <name type="scientific">Luteolibacter luteus</name>
    <dbReference type="NCBI Taxonomy" id="2728835"/>
    <lineage>
        <taxon>Bacteria</taxon>
        <taxon>Pseudomonadati</taxon>
        <taxon>Verrucomicrobiota</taxon>
        <taxon>Verrucomicrobiia</taxon>
        <taxon>Verrucomicrobiales</taxon>
        <taxon>Verrucomicrobiaceae</taxon>
        <taxon>Luteolibacter</taxon>
    </lineage>
</organism>
<dbReference type="InterPro" id="IPR034904">
    <property type="entry name" value="FSCA_dom_sf"/>
</dbReference>
<dbReference type="InterPro" id="IPR002744">
    <property type="entry name" value="MIP18-like"/>
</dbReference>
<evidence type="ECO:0000256" key="2">
    <source>
        <dbReference type="ARBA" id="ARBA00008205"/>
    </source>
</evidence>
<comment type="subunit">
    <text evidence="8">Homodimer.</text>
</comment>
<dbReference type="PANTHER" id="PTHR42961:SF2">
    <property type="entry name" value="IRON-SULFUR PROTEIN NUBPL"/>
    <property type="match status" value="1"/>
</dbReference>
<keyword evidence="11" id="KW-1185">Reference proteome</keyword>
<dbReference type="SUPFAM" id="SSF52540">
    <property type="entry name" value="P-loop containing nucleoside triphosphate hydrolases"/>
    <property type="match status" value="1"/>
</dbReference>
<evidence type="ECO:0000256" key="1">
    <source>
        <dbReference type="ARBA" id="ARBA00007352"/>
    </source>
</evidence>
<accession>A0A858RP27</accession>
<dbReference type="HAMAP" id="MF_02040">
    <property type="entry name" value="Mrp_NBP35"/>
    <property type="match status" value="1"/>
</dbReference>
<dbReference type="Pfam" id="PF01883">
    <property type="entry name" value="FeS_assembly_P"/>
    <property type="match status" value="1"/>
</dbReference>
<keyword evidence="8" id="KW-0378">Hydrolase</keyword>
<keyword evidence="4 8" id="KW-0547">Nucleotide-binding</keyword>
<dbReference type="Pfam" id="PF10609">
    <property type="entry name" value="ParA"/>
    <property type="match status" value="1"/>
</dbReference>
<dbReference type="InterPro" id="IPR033756">
    <property type="entry name" value="YlxH/NBP35"/>
</dbReference>
<comment type="similarity">
    <text evidence="2">In the C-terminal section; belongs to the Mrp/NBP35 ATP-binding proteins family.</text>
</comment>
<gene>
    <name evidence="10" type="ORF">HHL09_21595</name>
</gene>
<dbReference type="GO" id="GO:0016887">
    <property type="term" value="F:ATP hydrolysis activity"/>
    <property type="evidence" value="ECO:0007669"/>
    <property type="project" value="UniProtKB-UniRule"/>
</dbReference>
<dbReference type="GO" id="GO:0005524">
    <property type="term" value="F:ATP binding"/>
    <property type="evidence" value="ECO:0007669"/>
    <property type="project" value="UniProtKB-UniRule"/>
</dbReference>
<evidence type="ECO:0000256" key="4">
    <source>
        <dbReference type="ARBA" id="ARBA00022741"/>
    </source>
</evidence>
<evidence type="ECO:0000256" key="5">
    <source>
        <dbReference type="ARBA" id="ARBA00022840"/>
    </source>
</evidence>
<dbReference type="GO" id="GO:0016226">
    <property type="term" value="P:iron-sulfur cluster assembly"/>
    <property type="evidence" value="ECO:0007669"/>
    <property type="project" value="InterPro"/>
</dbReference>
<comment type="similarity">
    <text evidence="1">In the N-terminal section; belongs to the MIP18 family.</text>
</comment>
<dbReference type="GO" id="GO:0051539">
    <property type="term" value="F:4 iron, 4 sulfur cluster binding"/>
    <property type="evidence" value="ECO:0007669"/>
    <property type="project" value="TreeGrafter"/>
</dbReference>
<dbReference type="FunFam" id="3.40.50.300:FF:001119">
    <property type="entry name" value="Iron-sulfur cluster carrier protein"/>
    <property type="match status" value="1"/>
</dbReference>
<evidence type="ECO:0000256" key="3">
    <source>
        <dbReference type="ARBA" id="ARBA00022723"/>
    </source>
</evidence>
<evidence type="ECO:0000313" key="11">
    <source>
        <dbReference type="Proteomes" id="UP000501812"/>
    </source>
</evidence>
<keyword evidence="3 8" id="KW-0479">Metal-binding</keyword>
<dbReference type="GO" id="GO:0046872">
    <property type="term" value="F:metal ion binding"/>
    <property type="evidence" value="ECO:0007669"/>
    <property type="project" value="UniProtKB-KW"/>
</dbReference>
<proteinExistence type="inferred from homology"/>
<comment type="similarity">
    <text evidence="8">Belongs to the Mrp/NBP35 ATP-binding proteins family.</text>
</comment>
<sequence>MLPGVPGILRVDRGLDPAIASAAVSPEFIKEALRNVRYPGFSRDIVSFGLVKGVTHENGVLRVHIEVATKDPKVPEQIFKDCHAILDALPDVGTVKVEIEVKEPQGAQGGGSEAVQGKSSIPGVKRIIAVASGKGGVGKSTVAGNLAVALARTGAKVGVCDCDLYGPSVAQMFGSHEKPMANEKDEIIPIEAHGLKLMSMGFLLEDRSPVIVRGPMATRYTQQFLRQVAWGDLDYLILDLPPGTGDIQLTIVQTVAVDGAVIVTTPQEMALIDARKAVSMFAKVNVPILGLVENMAWFECDHGQRYYLFGEGGGVREAQELGVPLLAQIPIDAQTRERGDAGTPVALIPAAEHPVSAAFHQIAANLRERVPAR</sequence>
<evidence type="ECO:0000259" key="9">
    <source>
        <dbReference type="Pfam" id="PF01883"/>
    </source>
</evidence>
<dbReference type="SUPFAM" id="SSF117916">
    <property type="entry name" value="Fe-S cluster assembly (FSCA) domain-like"/>
    <property type="match status" value="1"/>
</dbReference>
<dbReference type="CDD" id="cd02037">
    <property type="entry name" value="Mrp_NBP35"/>
    <property type="match status" value="1"/>
</dbReference>
<dbReference type="PROSITE" id="PS01215">
    <property type="entry name" value="MRP"/>
    <property type="match status" value="1"/>
</dbReference>
<reference evidence="10 11" key="1">
    <citation type="submission" date="2020-04" db="EMBL/GenBank/DDBJ databases">
        <title>Luteolibacter sp. G-1-1-1 isolated from soil.</title>
        <authorList>
            <person name="Dahal R.H."/>
        </authorList>
    </citation>
    <scope>NUCLEOTIDE SEQUENCE [LARGE SCALE GENOMIC DNA]</scope>
    <source>
        <strain evidence="10 11">G-1-1-1</strain>
    </source>
</reference>
<evidence type="ECO:0000256" key="8">
    <source>
        <dbReference type="HAMAP-Rule" id="MF_02040"/>
    </source>
</evidence>
<evidence type="ECO:0000256" key="7">
    <source>
        <dbReference type="ARBA" id="ARBA00023014"/>
    </source>
</evidence>
<comment type="function">
    <text evidence="8">Binds and transfers iron-sulfur (Fe-S) clusters to target apoproteins. Can hydrolyze ATP.</text>
</comment>
<keyword evidence="6 8" id="KW-0408">Iron</keyword>
<dbReference type="EMBL" id="CP051774">
    <property type="protein sequence ID" value="QJE98264.1"/>
    <property type="molecule type" value="Genomic_DNA"/>
</dbReference>
<dbReference type="Gene3D" id="3.30.300.130">
    <property type="entry name" value="Fe-S cluster assembly (FSCA)"/>
    <property type="match status" value="1"/>
</dbReference>
<feature type="binding site" evidence="8">
    <location>
        <begin position="133"/>
        <end position="140"/>
    </location>
    <ligand>
        <name>ATP</name>
        <dbReference type="ChEBI" id="CHEBI:30616"/>
    </ligand>
</feature>
<dbReference type="InterPro" id="IPR044304">
    <property type="entry name" value="NUBPL-like"/>
</dbReference>
<dbReference type="Proteomes" id="UP000501812">
    <property type="component" value="Chromosome"/>
</dbReference>
<dbReference type="PANTHER" id="PTHR42961">
    <property type="entry name" value="IRON-SULFUR PROTEIN NUBPL"/>
    <property type="match status" value="1"/>
</dbReference>
<keyword evidence="5 8" id="KW-0067">ATP-binding</keyword>